<dbReference type="Pfam" id="PF13365">
    <property type="entry name" value="Trypsin_2"/>
    <property type="match status" value="1"/>
</dbReference>
<dbReference type="InterPro" id="IPR009003">
    <property type="entry name" value="Peptidase_S1_PA"/>
</dbReference>
<dbReference type="STRING" id="388467.A19Y_1341"/>
<dbReference type="GO" id="GO:0006508">
    <property type="term" value="P:proteolysis"/>
    <property type="evidence" value="ECO:0007669"/>
    <property type="project" value="UniProtKB-KW"/>
</dbReference>
<dbReference type="EMBL" id="CM002803">
    <property type="protein sequence ID" value="KEI66408.1"/>
    <property type="molecule type" value="Genomic_DNA"/>
</dbReference>
<dbReference type="Pfam" id="PF13180">
    <property type="entry name" value="PDZ_2"/>
    <property type="match status" value="1"/>
</dbReference>
<evidence type="ECO:0000313" key="8">
    <source>
        <dbReference type="Proteomes" id="UP000027395"/>
    </source>
</evidence>
<dbReference type="Gene3D" id="2.30.42.10">
    <property type="match status" value="1"/>
</dbReference>
<dbReference type="AlphaFoldDB" id="A0A073CFG5"/>
<keyword evidence="5" id="KW-1133">Transmembrane helix</keyword>
<dbReference type="EC" id="3.4.21.-" evidence="7"/>
<sequence>MTIFPLFFLLIFMLKLRIVALSINESESQPQNENESIEDESMEKIQPKTVAINSIISYLLVAVLSVSLTLISIQIFPHFLITSAQAEPIPTQTQPPTVTAIPNPNFFGNFVSVAVNRVGPAVVRIDTERTVSANISDPFFDDPFFRRFFGEGMPQTPQEYQQRGQGSGFIVDSSGIILTNSHVIKGVDKVTVTLKDGRQFQGEVRGSDDPSDLAVIKINGNNLPVAPLGNSSEVQVGDWAIAVGNPLGLDNTVTLGIVSTLNRPSSQVGIPDKRLDFIQTDAAINPGNSGGPLLNAQGEVIGINTAIRADGQGIGFAIPIDAAKAIEAALVRGEKIAHPYIGIRMATLTADMAKQLNNNPNSLLLIPEFNGVLVVQIIPNSPSANAGLRRGDVITEIDGQAISSADQLQRLVEKSKIGQPLKITLHRGQKTEQISVRPSQLDEAALR</sequence>
<name>A0A073CFG5_PLAA1</name>
<evidence type="ECO:0000313" key="7">
    <source>
        <dbReference type="EMBL" id="KEI66408.1"/>
    </source>
</evidence>
<keyword evidence="2" id="KW-0645">Protease</keyword>
<dbReference type="SMART" id="SM00228">
    <property type="entry name" value="PDZ"/>
    <property type="match status" value="1"/>
</dbReference>
<dbReference type="PATRIC" id="fig|388467.6.peg.1281"/>
<proteinExistence type="inferred from homology"/>
<evidence type="ECO:0000256" key="3">
    <source>
        <dbReference type="ARBA" id="ARBA00022801"/>
    </source>
</evidence>
<dbReference type="Proteomes" id="UP000027395">
    <property type="component" value="Chromosome"/>
</dbReference>
<dbReference type="PANTHER" id="PTHR22939">
    <property type="entry name" value="SERINE PROTEASE FAMILY S1C HTRA-RELATED"/>
    <property type="match status" value="1"/>
</dbReference>
<comment type="similarity">
    <text evidence="1">Belongs to the peptidase S1C family.</text>
</comment>
<dbReference type="InterPro" id="IPR048172">
    <property type="entry name" value="HhoA_HhoB_HtrA-like"/>
</dbReference>
<dbReference type="Gene3D" id="2.40.10.10">
    <property type="entry name" value="Trypsin-like serine proteases"/>
    <property type="match status" value="2"/>
</dbReference>
<evidence type="ECO:0000256" key="4">
    <source>
        <dbReference type="SAM" id="MobiDB-lite"/>
    </source>
</evidence>
<evidence type="ECO:0000256" key="2">
    <source>
        <dbReference type="ARBA" id="ARBA00022670"/>
    </source>
</evidence>
<dbReference type="PANTHER" id="PTHR22939:SF129">
    <property type="entry name" value="SERINE PROTEASE HTRA2, MITOCHONDRIAL"/>
    <property type="match status" value="1"/>
</dbReference>
<dbReference type="InterPro" id="IPR043504">
    <property type="entry name" value="Peptidase_S1_PA_chymotrypsin"/>
</dbReference>
<evidence type="ECO:0000256" key="1">
    <source>
        <dbReference type="ARBA" id="ARBA00010541"/>
    </source>
</evidence>
<reference evidence="7 8" key="1">
    <citation type="journal article" date="2014" name="Appl. Environ. Microbiol.">
        <title>Elucidation of insertion elements encoded on plasmids and in vitro construction of shuttle vectors from the toxic cyanobacterium Planktothrix.</title>
        <authorList>
            <person name="Christiansen G."/>
            <person name="Goesmann A."/>
            <person name="Kurmayer R."/>
        </authorList>
    </citation>
    <scope>NUCLEOTIDE SEQUENCE [LARGE SCALE GENOMIC DNA]</scope>
    <source>
        <strain evidence="7 8">NIVA-CYA 126/8</strain>
    </source>
</reference>
<dbReference type="NCBIfam" id="NF041521">
    <property type="entry name" value="HhoA_HhoB_HtrA"/>
    <property type="match status" value="1"/>
</dbReference>
<feature type="domain" description="PDZ" evidence="6">
    <location>
        <begin position="327"/>
        <end position="429"/>
    </location>
</feature>
<dbReference type="PROSITE" id="PS50106">
    <property type="entry name" value="PDZ"/>
    <property type="match status" value="1"/>
</dbReference>
<dbReference type="SUPFAM" id="SSF50494">
    <property type="entry name" value="Trypsin-like serine proteases"/>
    <property type="match status" value="1"/>
</dbReference>
<evidence type="ECO:0000256" key="5">
    <source>
        <dbReference type="SAM" id="Phobius"/>
    </source>
</evidence>
<accession>A0A073CFG5</accession>
<feature type="transmembrane region" description="Helical" evidence="5">
    <location>
        <begin position="6"/>
        <end position="23"/>
    </location>
</feature>
<dbReference type="SUPFAM" id="SSF50156">
    <property type="entry name" value="PDZ domain-like"/>
    <property type="match status" value="1"/>
</dbReference>
<dbReference type="InterPro" id="IPR001940">
    <property type="entry name" value="Peptidase_S1C"/>
</dbReference>
<keyword evidence="5" id="KW-0472">Membrane</keyword>
<keyword evidence="5" id="KW-0812">Transmembrane</keyword>
<protein>
    <submittedName>
        <fullName evidence="7">HhoA</fullName>
        <ecNumber evidence="7">3.4.21.-</ecNumber>
    </submittedName>
</protein>
<dbReference type="InterPro" id="IPR036034">
    <property type="entry name" value="PDZ_sf"/>
</dbReference>
<keyword evidence="3 7" id="KW-0378">Hydrolase</keyword>
<dbReference type="PRINTS" id="PR00834">
    <property type="entry name" value="PROTEASES2C"/>
</dbReference>
<dbReference type="InterPro" id="IPR001478">
    <property type="entry name" value="PDZ"/>
</dbReference>
<keyword evidence="8" id="KW-1185">Reference proteome</keyword>
<evidence type="ECO:0000259" key="6">
    <source>
        <dbReference type="PROSITE" id="PS50106"/>
    </source>
</evidence>
<feature type="region of interest" description="Disordered" evidence="4">
    <location>
        <begin position="428"/>
        <end position="447"/>
    </location>
</feature>
<dbReference type="GO" id="GO:0004252">
    <property type="term" value="F:serine-type endopeptidase activity"/>
    <property type="evidence" value="ECO:0007669"/>
    <property type="project" value="InterPro"/>
</dbReference>
<feature type="transmembrane region" description="Helical" evidence="5">
    <location>
        <begin position="50"/>
        <end position="76"/>
    </location>
</feature>
<organism evidence="7 8">
    <name type="scientific">Planktothrix agardhii (strain NIVA-CYA 126/8)</name>
    <dbReference type="NCBI Taxonomy" id="388467"/>
    <lineage>
        <taxon>Bacteria</taxon>
        <taxon>Bacillati</taxon>
        <taxon>Cyanobacteriota</taxon>
        <taxon>Cyanophyceae</taxon>
        <taxon>Oscillatoriophycideae</taxon>
        <taxon>Oscillatoriales</taxon>
        <taxon>Microcoleaceae</taxon>
        <taxon>Planktothrix</taxon>
    </lineage>
</organism>
<dbReference type="eggNOG" id="COG0265">
    <property type="taxonomic scope" value="Bacteria"/>
</dbReference>
<dbReference type="HOGENOM" id="CLU_020120_1_2_3"/>
<gene>
    <name evidence="7" type="primary">hhoA</name>
    <name evidence="7" type="ORF">A19Y_1341</name>
</gene>